<gene>
    <name evidence="4" type="ORF">POVWA1_050120</name>
    <name evidence="5" type="ORF">POVWA2_049140</name>
</gene>
<protein>
    <submittedName>
        <fullName evidence="4">Heat shock protein 20, putative</fullName>
    </submittedName>
</protein>
<evidence type="ECO:0000313" key="4">
    <source>
        <dbReference type="EMBL" id="SBT44525.1"/>
    </source>
</evidence>
<dbReference type="Proteomes" id="UP000078555">
    <property type="component" value="Unassembled WGS sequence"/>
</dbReference>
<dbReference type="EMBL" id="FLRE01000176">
    <property type="protein sequence ID" value="SBT45054.1"/>
    <property type="molecule type" value="Genomic_DNA"/>
</dbReference>
<dbReference type="CDD" id="cd06464">
    <property type="entry name" value="ACD_sHsps-like"/>
    <property type="match status" value="1"/>
</dbReference>
<organism evidence="4 7">
    <name type="scientific">Plasmodium ovale wallikeri</name>
    <dbReference type="NCBI Taxonomy" id="864142"/>
    <lineage>
        <taxon>Eukaryota</taxon>
        <taxon>Sar</taxon>
        <taxon>Alveolata</taxon>
        <taxon>Apicomplexa</taxon>
        <taxon>Aconoidasida</taxon>
        <taxon>Haemosporida</taxon>
        <taxon>Plasmodiidae</taxon>
        <taxon>Plasmodium</taxon>
        <taxon>Plasmodium (Plasmodium)</taxon>
    </lineage>
</organism>
<evidence type="ECO:0000259" key="3">
    <source>
        <dbReference type="PROSITE" id="PS01031"/>
    </source>
</evidence>
<dbReference type="Proteomes" id="UP000078550">
    <property type="component" value="Unassembled WGS sequence"/>
</dbReference>
<dbReference type="Pfam" id="PF00011">
    <property type="entry name" value="HSP20"/>
    <property type="match status" value="1"/>
</dbReference>
<dbReference type="Gene3D" id="2.60.40.790">
    <property type="match status" value="1"/>
</dbReference>
<dbReference type="AlphaFoldDB" id="A0A1A8ZL26"/>
<evidence type="ECO:0000313" key="6">
    <source>
        <dbReference type="Proteomes" id="UP000078550"/>
    </source>
</evidence>
<dbReference type="InterPro" id="IPR002068">
    <property type="entry name" value="A-crystallin/Hsp20_dom"/>
</dbReference>
<evidence type="ECO:0000256" key="1">
    <source>
        <dbReference type="PROSITE-ProRule" id="PRU00285"/>
    </source>
</evidence>
<dbReference type="EMBL" id="FLRD01000134">
    <property type="protein sequence ID" value="SBT44525.1"/>
    <property type="molecule type" value="Genomic_DNA"/>
</dbReference>
<keyword evidence="7" id="KW-1185">Reference proteome</keyword>
<accession>A0A1A8ZL26</accession>
<dbReference type="PROSITE" id="PS01031">
    <property type="entry name" value="SHSP"/>
    <property type="match status" value="1"/>
</dbReference>
<feature type="domain" description="SHSP" evidence="3">
    <location>
        <begin position="113"/>
        <end position="231"/>
    </location>
</feature>
<evidence type="ECO:0000313" key="7">
    <source>
        <dbReference type="Proteomes" id="UP000078555"/>
    </source>
</evidence>
<name>A0A1A8ZL26_PLAOA</name>
<sequence>MVLLNGGKPKVLVESGEPTIHENIIPLLVSAPVEKNMYTTYSYSNPVSSSYSTSSHHNEYKYNVTKYMTKPQNRQNVEYIKTYDGPTGLCYETVPLKTNTNNIFEISPPKEELNKITYNPRIEVYSTSDFVVIMMNLPGISKENLNIELEKGLLKIFGQKYKPKIDELERQNEYHTKIIERVNEYYFCKIFQMPPAFSEGQSISCTLRDGELVLKMLASEVNAQKKVIHVQ</sequence>
<comment type="similarity">
    <text evidence="1 2">Belongs to the small heat shock protein (HSP20) family.</text>
</comment>
<proteinExistence type="inferred from homology"/>
<dbReference type="SUPFAM" id="SSF49764">
    <property type="entry name" value="HSP20-like chaperones"/>
    <property type="match status" value="1"/>
</dbReference>
<reference evidence="6 7" key="2">
    <citation type="submission" date="2016-05" db="EMBL/GenBank/DDBJ databases">
        <authorList>
            <person name="Naeem Raeece"/>
        </authorList>
    </citation>
    <scope>NUCLEOTIDE SEQUENCE [LARGE SCALE GENOMIC DNA]</scope>
</reference>
<evidence type="ECO:0000256" key="2">
    <source>
        <dbReference type="RuleBase" id="RU003616"/>
    </source>
</evidence>
<reference evidence="4" key="1">
    <citation type="submission" date="2016-05" db="EMBL/GenBank/DDBJ databases">
        <authorList>
            <person name="Lavstsen T."/>
            <person name="Jespersen J.S."/>
        </authorList>
    </citation>
    <scope>NUCLEOTIDE SEQUENCE [LARGE SCALE GENOMIC DNA]</scope>
</reference>
<keyword evidence="4" id="KW-0346">Stress response</keyword>
<evidence type="ECO:0000313" key="5">
    <source>
        <dbReference type="EMBL" id="SBT45054.1"/>
    </source>
</evidence>
<dbReference type="InterPro" id="IPR008978">
    <property type="entry name" value="HSP20-like_chaperone"/>
</dbReference>